<keyword evidence="2" id="KW-0677">Repeat</keyword>
<dbReference type="PANTHER" id="PTHR43790">
    <property type="entry name" value="CARBOHYDRATE TRANSPORT ATP-BINDING PROTEIN MG119-RELATED"/>
    <property type="match status" value="1"/>
</dbReference>
<evidence type="ECO:0000313" key="7">
    <source>
        <dbReference type="Proteomes" id="UP000267164"/>
    </source>
</evidence>
<dbReference type="SUPFAM" id="SSF52540">
    <property type="entry name" value="P-loop containing nucleoside triphosphate hydrolases"/>
    <property type="match status" value="2"/>
</dbReference>
<dbReference type="CDD" id="cd03215">
    <property type="entry name" value="ABC_Carb_Monos_II"/>
    <property type="match status" value="1"/>
</dbReference>
<dbReference type="InterPro" id="IPR027417">
    <property type="entry name" value="P-loop_NTPase"/>
</dbReference>
<evidence type="ECO:0000313" key="6">
    <source>
        <dbReference type="EMBL" id="AYF72888.1"/>
    </source>
</evidence>
<dbReference type="Gene3D" id="3.40.50.300">
    <property type="entry name" value="P-loop containing nucleotide triphosphate hydrolases"/>
    <property type="match status" value="2"/>
</dbReference>
<reference evidence="6 7" key="1">
    <citation type="submission" date="2018-09" db="EMBL/GenBank/DDBJ databases">
        <title>Nocardia yunnanensis sp. nov., an actinomycete isolated from a soil sample.</title>
        <authorList>
            <person name="Zhang J."/>
        </authorList>
    </citation>
    <scope>NUCLEOTIDE SEQUENCE [LARGE SCALE GENOMIC DNA]</scope>
    <source>
        <strain evidence="6 7">CFHS0054</strain>
    </source>
</reference>
<dbReference type="GO" id="GO:0005524">
    <property type="term" value="F:ATP binding"/>
    <property type="evidence" value="ECO:0007669"/>
    <property type="project" value="UniProtKB-KW"/>
</dbReference>
<evidence type="ECO:0000256" key="3">
    <source>
        <dbReference type="ARBA" id="ARBA00022741"/>
    </source>
</evidence>
<keyword evidence="1" id="KW-0813">Transport</keyword>
<evidence type="ECO:0000259" key="5">
    <source>
        <dbReference type="PROSITE" id="PS50893"/>
    </source>
</evidence>
<sequence length="494" mass="52655">MSFGGKTVLDGVSLDLAPGGVTALLGANGAGKSTLIKVLSGVHAEHRGRVSVGGVAAELRTPLAAQRLGIRTVHQHIAAGVVPGLSVAENLVFDELAGDRGNPLRSGRRVLLRAREIKATLDLNWSDRVLRRDVAELGLSDQQLLILARALSTRPRLLILDEPTSALSAAEARRLFAIVERLRSDGIAVLYVSHRLGEIDSLADRLVVLRDGRVTADLPRPFDWDAALRAMLATAQAATTLRPADAGPGNGEVALSFRGVSLLPERRPQDLELRAGEVTGVVGLLGAGKTELAAGLTGVAAFRDGGLELDGKPYRPKHPADAIRDGVYLVPEDRHADALIPGWSLAQNLSLPFLRSVSGFAGLISPAREAERARRTIARLGVVARDEHSLIEELSGGNQQKIVVGRWLAQRPRVLVLDEPFRGVDIGARRDIGRQARALAGDGAAVLVLSSDIDEVLEVADRVLVLVDGEIRLDTYDPEPDRILDTLATLGGPR</sequence>
<dbReference type="InterPro" id="IPR017871">
    <property type="entry name" value="ABC_transporter-like_CS"/>
</dbReference>
<keyword evidence="4 6" id="KW-0067">ATP-binding</keyword>
<feature type="domain" description="ABC transporter" evidence="5">
    <location>
        <begin position="1"/>
        <end position="236"/>
    </location>
</feature>
<proteinExistence type="predicted"/>
<dbReference type="Proteomes" id="UP000267164">
    <property type="component" value="Chromosome"/>
</dbReference>
<dbReference type="CDD" id="cd03216">
    <property type="entry name" value="ABC_Carb_Monos_I"/>
    <property type="match status" value="1"/>
</dbReference>
<evidence type="ECO:0000256" key="2">
    <source>
        <dbReference type="ARBA" id="ARBA00022737"/>
    </source>
</evidence>
<evidence type="ECO:0000256" key="4">
    <source>
        <dbReference type="ARBA" id="ARBA00022840"/>
    </source>
</evidence>
<protein>
    <submittedName>
        <fullName evidence="6">Sugar ABC transporter ATP-binding protein</fullName>
    </submittedName>
</protein>
<organism evidence="6 7">
    <name type="scientific">Nocardia yunnanensis</name>
    <dbReference type="NCBI Taxonomy" id="2382165"/>
    <lineage>
        <taxon>Bacteria</taxon>
        <taxon>Bacillati</taxon>
        <taxon>Actinomycetota</taxon>
        <taxon>Actinomycetes</taxon>
        <taxon>Mycobacteriales</taxon>
        <taxon>Nocardiaceae</taxon>
        <taxon>Nocardia</taxon>
    </lineage>
</organism>
<evidence type="ECO:0000256" key="1">
    <source>
        <dbReference type="ARBA" id="ARBA00022448"/>
    </source>
</evidence>
<dbReference type="PROSITE" id="PS00211">
    <property type="entry name" value="ABC_TRANSPORTER_1"/>
    <property type="match status" value="1"/>
</dbReference>
<dbReference type="InterPro" id="IPR003593">
    <property type="entry name" value="AAA+_ATPase"/>
</dbReference>
<dbReference type="EMBL" id="CP032568">
    <property type="protein sequence ID" value="AYF72888.1"/>
    <property type="molecule type" value="Genomic_DNA"/>
</dbReference>
<keyword evidence="3" id="KW-0547">Nucleotide-binding</keyword>
<name>A0A386Z591_9NOCA</name>
<dbReference type="PANTHER" id="PTHR43790:SF9">
    <property type="entry name" value="GALACTOFURANOSE TRANSPORTER ATP-BINDING PROTEIN YTFR"/>
    <property type="match status" value="1"/>
</dbReference>
<gene>
    <name evidence="6" type="ORF">D7D52_02300</name>
</gene>
<dbReference type="SMART" id="SM00382">
    <property type="entry name" value="AAA"/>
    <property type="match status" value="2"/>
</dbReference>
<dbReference type="PROSITE" id="PS50893">
    <property type="entry name" value="ABC_TRANSPORTER_2"/>
    <property type="match status" value="2"/>
</dbReference>
<dbReference type="GO" id="GO:0016887">
    <property type="term" value="F:ATP hydrolysis activity"/>
    <property type="evidence" value="ECO:0007669"/>
    <property type="project" value="InterPro"/>
</dbReference>
<dbReference type="OrthoDB" id="7757085at2"/>
<dbReference type="KEGG" id="nyu:D7D52_02300"/>
<dbReference type="InterPro" id="IPR003439">
    <property type="entry name" value="ABC_transporter-like_ATP-bd"/>
</dbReference>
<dbReference type="Pfam" id="PF00005">
    <property type="entry name" value="ABC_tran"/>
    <property type="match status" value="2"/>
</dbReference>
<feature type="domain" description="ABC transporter" evidence="5">
    <location>
        <begin position="241"/>
        <end position="493"/>
    </location>
</feature>
<dbReference type="AlphaFoldDB" id="A0A386Z591"/>
<accession>A0A386Z591</accession>
<keyword evidence="7" id="KW-1185">Reference proteome</keyword>
<dbReference type="InterPro" id="IPR050107">
    <property type="entry name" value="ABC_carbohydrate_import_ATPase"/>
</dbReference>